<keyword evidence="4 8" id="KW-0812">Transmembrane</keyword>
<dbReference type="EMBL" id="QQWG01000002">
    <property type="protein sequence ID" value="RRG24127.1"/>
    <property type="molecule type" value="Genomic_DNA"/>
</dbReference>
<dbReference type="GO" id="GO:0016780">
    <property type="term" value="F:phosphotransferase activity, for other substituted phosphate groups"/>
    <property type="evidence" value="ECO:0007669"/>
    <property type="project" value="InterPro"/>
</dbReference>
<proteinExistence type="predicted"/>
<name>A0A425Y6J3_9BACT</name>
<feature type="transmembrane region" description="Helical" evidence="8">
    <location>
        <begin position="65"/>
        <end position="82"/>
    </location>
</feature>
<evidence type="ECO:0000313" key="9">
    <source>
        <dbReference type="EMBL" id="RRG24127.1"/>
    </source>
</evidence>
<comment type="subcellular location">
    <subcellularLocation>
        <location evidence="1">Cell membrane</location>
        <topology evidence="1">Multi-pass membrane protein</topology>
    </subcellularLocation>
</comment>
<comment type="cofactor">
    <cofactor evidence="7">
        <name>Mg(2+)</name>
        <dbReference type="ChEBI" id="CHEBI:18420"/>
    </cofactor>
</comment>
<dbReference type="OrthoDB" id="9783652at2"/>
<dbReference type="CDD" id="cd06854">
    <property type="entry name" value="GT_WbpL_WbcO_like"/>
    <property type="match status" value="1"/>
</dbReference>
<dbReference type="RefSeq" id="WP_125029437.1">
    <property type="nucleotide sequence ID" value="NZ_JAPXVP010000002.1"/>
</dbReference>
<dbReference type="GO" id="GO:0009103">
    <property type="term" value="P:lipopolysaccharide biosynthetic process"/>
    <property type="evidence" value="ECO:0007669"/>
    <property type="project" value="TreeGrafter"/>
</dbReference>
<feature type="transmembrane region" description="Helical" evidence="8">
    <location>
        <begin position="167"/>
        <end position="183"/>
    </location>
</feature>
<evidence type="ECO:0000256" key="1">
    <source>
        <dbReference type="ARBA" id="ARBA00004651"/>
    </source>
</evidence>
<protein>
    <submittedName>
        <fullName evidence="9">UDP-GlcNAc--UDP-phosphate GlcNAc-1-phosphate transferase</fullName>
    </submittedName>
</protein>
<evidence type="ECO:0000256" key="3">
    <source>
        <dbReference type="ARBA" id="ARBA00022679"/>
    </source>
</evidence>
<dbReference type="GO" id="GO:0071555">
    <property type="term" value="P:cell wall organization"/>
    <property type="evidence" value="ECO:0007669"/>
    <property type="project" value="TreeGrafter"/>
</dbReference>
<feature type="transmembrane region" description="Helical" evidence="8">
    <location>
        <begin position="114"/>
        <end position="131"/>
    </location>
</feature>
<evidence type="ECO:0000313" key="10">
    <source>
        <dbReference type="Proteomes" id="UP000285794"/>
    </source>
</evidence>
<keyword evidence="5 8" id="KW-1133">Transmembrane helix</keyword>
<feature type="transmembrane region" description="Helical" evidence="8">
    <location>
        <begin position="267"/>
        <end position="285"/>
    </location>
</feature>
<feature type="transmembrane region" description="Helical" evidence="8">
    <location>
        <begin position="217"/>
        <end position="240"/>
    </location>
</feature>
<evidence type="ECO:0000256" key="2">
    <source>
        <dbReference type="ARBA" id="ARBA00022475"/>
    </source>
</evidence>
<feature type="transmembrane region" description="Helical" evidence="8">
    <location>
        <begin position="89"/>
        <end position="108"/>
    </location>
</feature>
<comment type="caution">
    <text evidence="9">The sequence shown here is derived from an EMBL/GenBank/DDBJ whole genome shotgun (WGS) entry which is preliminary data.</text>
</comment>
<evidence type="ECO:0000256" key="8">
    <source>
        <dbReference type="SAM" id="Phobius"/>
    </source>
</evidence>
<keyword evidence="10" id="KW-1185">Reference proteome</keyword>
<reference evidence="9 10" key="1">
    <citation type="submission" date="2018-07" db="EMBL/GenBank/DDBJ databases">
        <title>Draft genome sequence of Ancylomarina sp. M1P.</title>
        <authorList>
            <person name="Yadav S."/>
            <person name="Villanueva L."/>
            <person name="Damste J.S.S."/>
        </authorList>
    </citation>
    <scope>NUCLEOTIDE SEQUENCE [LARGE SCALE GENOMIC DNA]</scope>
    <source>
        <strain evidence="9 10">M1P</strain>
    </source>
</reference>
<keyword evidence="6 8" id="KW-0472">Membrane</keyword>
<evidence type="ECO:0000256" key="6">
    <source>
        <dbReference type="ARBA" id="ARBA00023136"/>
    </source>
</evidence>
<feature type="binding site" evidence="7">
    <location>
        <position position="132"/>
    </location>
    <ligand>
        <name>Mg(2+)</name>
        <dbReference type="ChEBI" id="CHEBI:18420"/>
    </ligand>
</feature>
<keyword evidence="7" id="KW-0479">Metal-binding</keyword>
<dbReference type="GO" id="GO:0044038">
    <property type="term" value="P:cell wall macromolecule biosynthetic process"/>
    <property type="evidence" value="ECO:0007669"/>
    <property type="project" value="TreeGrafter"/>
</dbReference>
<keyword evidence="3 9" id="KW-0808">Transferase</keyword>
<dbReference type="PANTHER" id="PTHR22926">
    <property type="entry name" value="PHOSPHO-N-ACETYLMURAMOYL-PENTAPEPTIDE-TRANSFERASE"/>
    <property type="match status" value="1"/>
</dbReference>
<feature type="transmembrane region" description="Helical" evidence="8">
    <location>
        <begin position="190"/>
        <end position="211"/>
    </location>
</feature>
<sequence length="323" mass="37124">MLLTYSYYFIILLGGIQIYFAIANKFKIVDKPNLRSSHSNTVIRGGGIIFYLAALLWYFQSGFEYPWFYLGLTVICLISFLDDILSLSTWIRLTVHLIGILFICFQLNLFSSSILYLIVAIIVSIGIINAYNFMDGINGITGLYSISVLSCLWFTNNNFISFIQNDFVYIVGMSLLVFLFYNIRVKAKCFAGDVGSVSIAFILLFLLWKLVVISGDLSFFILLVVYGIDSVLTIIHRLVLRENIFEAHRKHLYQILANECRISHVKVACGYALLQMIIFIGYFFLMNQDIVIRYCYLFSIVILLSIAYFYIKRKIYSLHIDGS</sequence>
<feature type="transmembrane region" description="Helical" evidence="8">
    <location>
        <begin position="42"/>
        <end position="59"/>
    </location>
</feature>
<feature type="transmembrane region" description="Helical" evidence="8">
    <location>
        <begin position="6"/>
        <end position="22"/>
    </location>
</feature>
<dbReference type="Pfam" id="PF00953">
    <property type="entry name" value="Glycos_transf_4"/>
    <property type="match status" value="1"/>
</dbReference>
<accession>A0A425Y6J3</accession>
<dbReference type="PANTHER" id="PTHR22926:SF3">
    <property type="entry name" value="UNDECAPRENYL-PHOSPHATE ALPHA-N-ACETYLGLUCOSAMINYL 1-PHOSPHATE TRANSFERASE"/>
    <property type="match status" value="1"/>
</dbReference>
<feature type="binding site" evidence="7">
    <location>
        <position position="193"/>
    </location>
    <ligand>
        <name>Mg(2+)</name>
        <dbReference type="ChEBI" id="CHEBI:18420"/>
    </ligand>
</feature>
<dbReference type="GO" id="GO:0005886">
    <property type="term" value="C:plasma membrane"/>
    <property type="evidence" value="ECO:0007669"/>
    <property type="project" value="UniProtKB-SubCell"/>
</dbReference>
<evidence type="ECO:0000256" key="5">
    <source>
        <dbReference type="ARBA" id="ARBA00022989"/>
    </source>
</evidence>
<keyword evidence="7" id="KW-0460">Magnesium</keyword>
<evidence type="ECO:0000256" key="7">
    <source>
        <dbReference type="PIRSR" id="PIRSR600715-1"/>
    </source>
</evidence>
<feature type="transmembrane region" description="Helical" evidence="8">
    <location>
        <begin position="291"/>
        <end position="311"/>
    </location>
</feature>
<dbReference type="InterPro" id="IPR000715">
    <property type="entry name" value="Glycosyl_transferase_4"/>
</dbReference>
<dbReference type="AlphaFoldDB" id="A0A425Y6J3"/>
<keyword evidence="2" id="KW-1003">Cell membrane</keyword>
<evidence type="ECO:0000256" key="4">
    <source>
        <dbReference type="ARBA" id="ARBA00022692"/>
    </source>
</evidence>
<gene>
    <name evidence="9" type="ORF">DWB61_03135</name>
</gene>
<organism evidence="9 10">
    <name type="scientific">Ancylomarina euxinus</name>
    <dbReference type="NCBI Taxonomy" id="2283627"/>
    <lineage>
        <taxon>Bacteria</taxon>
        <taxon>Pseudomonadati</taxon>
        <taxon>Bacteroidota</taxon>
        <taxon>Bacteroidia</taxon>
        <taxon>Marinilabiliales</taxon>
        <taxon>Marinifilaceae</taxon>
        <taxon>Ancylomarina</taxon>
    </lineage>
</organism>
<dbReference type="GO" id="GO:0046872">
    <property type="term" value="F:metal ion binding"/>
    <property type="evidence" value="ECO:0007669"/>
    <property type="project" value="UniProtKB-KW"/>
</dbReference>
<feature type="transmembrane region" description="Helical" evidence="8">
    <location>
        <begin position="138"/>
        <end position="155"/>
    </location>
</feature>
<dbReference type="Proteomes" id="UP000285794">
    <property type="component" value="Unassembled WGS sequence"/>
</dbReference>